<dbReference type="GO" id="GO:0008168">
    <property type="term" value="F:methyltransferase activity"/>
    <property type="evidence" value="ECO:0007669"/>
    <property type="project" value="UniProtKB-KW"/>
</dbReference>
<sequence length="241" mass="26496">MVDSDVWTREQAQNYDDAEDPMFAPALLAATTAFLAEAAAWGSAVEFAIGTGRVAIPLRERGVPVTGIELSEPMAERLRQKAPGIPVTIGDMTTTRVSEGNSLVYLVYNTIGNLVTQDAQVACFANAASHLRPGGRFVVENTVPPLRRLPPGQTAVPFDVTDEHVGFDTLDPVTQRATSHHLTRDGATFRYSPHHFRYVWPSELDLMARLAGLEPEGRFADWERTPFTAESPSHVSVWRKP</sequence>
<dbReference type="CDD" id="cd02440">
    <property type="entry name" value="AdoMet_MTases"/>
    <property type="match status" value="1"/>
</dbReference>
<feature type="domain" description="Methyltransferase" evidence="1">
    <location>
        <begin position="45"/>
        <end position="135"/>
    </location>
</feature>
<dbReference type="GO" id="GO:0032259">
    <property type="term" value="P:methylation"/>
    <property type="evidence" value="ECO:0007669"/>
    <property type="project" value="UniProtKB-KW"/>
</dbReference>
<dbReference type="SUPFAM" id="SSF53335">
    <property type="entry name" value="S-adenosyl-L-methionine-dependent methyltransferases"/>
    <property type="match status" value="1"/>
</dbReference>
<name>A0A2H1JB82_9MICO</name>
<evidence type="ECO:0000313" key="2">
    <source>
        <dbReference type="EMBL" id="SMX84740.1"/>
    </source>
</evidence>
<dbReference type="EMBL" id="FXZC01000004">
    <property type="protein sequence ID" value="SMX84740.1"/>
    <property type="molecule type" value="Genomic_DNA"/>
</dbReference>
<evidence type="ECO:0000259" key="1">
    <source>
        <dbReference type="Pfam" id="PF13649"/>
    </source>
</evidence>
<dbReference type="GeneID" id="99774672"/>
<dbReference type="Gene3D" id="3.40.50.150">
    <property type="entry name" value="Vaccinia Virus protein VP39"/>
    <property type="match status" value="1"/>
</dbReference>
<dbReference type="InterPro" id="IPR029063">
    <property type="entry name" value="SAM-dependent_MTases_sf"/>
</dbReference>
<protein>
    <submittedName>
        <fullName evidence="2">Methyltransferase domain-containing protein</fullName>
    </submittedName>
</protein>
<dbReference type="Proteomes" id="UP000234333">
    <property type="component" value="Unassembled WGS sequence"/>
</dbReference>
<organism evidence="2 3">
    <name type="scientific">Brevibacterium casei CIP 102111</name>
    <dbReference type="NCBI Taxonomy" id="1255625"/>
    <lineage>
        <taxon>Bacteria</taxon>
        <taxon>Bacillati</taxon>
        <taxon>Actinomycetota</taxon>
        <taxon>Actinomycetes</taxon>
        <taxon>Micrococcales</taxon>
        <taxon>Brevibacteriaceae</taxon>
        <taxon>Brevibacterium</taxon>
    </lineage>
</organism>
<reference evidence="2 3" key="1">
    <citation type="submission" date="2017-03" db="EMBL/GenBank/DDBJ databases">
        <authorList>
            <person name="Afonso C.L."/>
            <person name="Miller P.J."/>
            <person name="Scott M.A."/>
            <person name="Spackman E."/>
            <person name="Goraichik I."/>
            <person name="Dimitrov K.M."/>
            <person name="Suarez D.L."/>
            <person name="Swayne D.E."/>
        </authorList>
    </citation>
    <scope>NUCLEOTIDE SEQUENCE [LARGE SCALE GENOMIC DNA]</scope>
    <source>
        <strain evidence="2 3">CIP 102111</strain>
    </source>
</reference>
<evidence type="ECO:0000313" key="3">
    <source>
        <dbReference type="Proteomes" id="UP000234333"/>
    </source>
</evidence>
<keyword evidence="2" id="KW-0489">Methyltransferase</keyword>
<dbReference type="AlphaFoldDB" id="A0A2H1JB82"/>
<proteinExistence type="predicted"/>
<dbReference type="RefSeq" id="WP_101624265.1">
    <property type="nucleotide sequence ID" value="NZ_FXZC01000004.1"/>
</dbReference>
<gene>
    <name evidence="2" type="ORF">BC102111_02060</name>
</gene>
<dbReference type="Pfam" id="PF13649">
    <property type="entry name" value="Methyltransf_25"/>
    <property type="match status" value="1"/>
</dbReference>
<dbReference type="InterPro" id="IPR041698">
    <property type="entry name" value="Methyltransf_25"/>
</dbReference>
<accession>A0A2H1JB82</accession>
<keyword evidence="2" id="KW-0808">Transferase</keyword>